<keyword evidence="1 8" id="KW-0963">Cytoplasm</keyword>
<proteinExistence type="inferred from homology"/>
<feature type="binding site" evidence="8">
    <location>
        <position position="105"/>
    </location>
    <ligand>
        <name>GTP</name>
        <dbReference type="ChEBI" id="CHEBI:37565"/>
    </ligand>
</feature>
<comment type="caution">
    <text evidence="10">The sequence shown here is derived from an EMBL/GenBank/DDBJ whole genome shotgun (WGS) entry which is preliminary data.</text>
</comment>
<evidence type="ECO:0000256" key="2">
    <source>
        <dbReference type="ARBA" id="ARBA00022679"/>
    </source>
</evidence>
<keyword evidence="5 8" id="KW-0460">Magnesium</keyword>
<evidence type="ECO:0000259" key="9">
    <source>
        <dbReference type="Pfam" id="PF12804"/>
    </source>
</evidence>
<dbReference type="Pfam" id="PF12804">
    <property type="entry name" value="NTP_transf_3"/>
    <property type="match status" value="1"/>
</dbReference>
<gene>
    <name evidence="8 10" type="primary">mobA</name>
    <name evidence="10" type="ORF">H0484_07215</name>
</gene>
<reference evidence="10 11" key="1">
    <citation type="submission" date="2020-07" db="EMBL/GenBank/DDBJ databases">
        <title>Pusillimonas sp. nov., isolated from poultry manure in Taiwan.</title>
        <authorList>
            <person name="Lin S.-Y."/>
            <person name="Tang Y.-S."/>
            <person name="Young C.-C."/>
        </authorList>
    </citation>
    <scope>NUCLEOTIDE SEQUENCE [LARGE SCALE GENOMIC DNA]</scope>
    <source>
        <strain evidence="10 11">CC-YST705</strain>
    </source>
</reference>
<feature type="binding site" evidence="8">
    <location>
        <begin position="16"/>
        <end position="18"/>
    </location>
    <ligand>
        <name>GTP</name>
        <dbReference type="ChEBI" id="CHEBI:37565"/>
    </ligand>
</feature>
<dbReference type="InterPro" id="IPR025877">
    <property type="entry name" value="MobA-like_NTP_Trfase"/>
</dbReference>
<evidence type="ECO:0000256" key="1">
    <source>
        <dbReference type="ARBA" id="ARBA00022490"/>
    </source>
</evidence>
<keyword evidence="11" id="KW-1185">Reference proteome</keyword>
<evidence type="ECO:0000256" key="4">
    <source>
        <dbReference type="ARBA" id="ARBA00022741"/>
    </source>
</evidence>
<keyword evidence="7 8" id="KW-0501">Molybdenum cofactor biosynthesis</keyword>
<dbReference type="GO" id="GO:0061603">
    <property type="term" value="F:molybdenum cofactor guanylyltransferase activity"/>
    <property type="evidence" value="ECO:0007669"/>
    <property type="project" value="UniProtKB-EC"/>
</dbReference>
<comment type="function">
    <text evidence="8">Transfers a GMP moiety from GTP to Mo-molybdopterin (Mo-MPT) cofactor (Moco or molybdenum cofactor) to form Mo-molybdopterin guanine dinucleotide (Mo-MGD) cofactor.</text>
</comment>
<evidence type="ECO:0000256" key="3">
    <source>
        <dbReference type="ARBA" id="ARBA00022723"/>
    </source>
</evidence>
<comment type="subcellular location">
    <subcellularLocation>
        <location evidence="8">Cytoplasm</location>
    </subcellularLocation>
</comment>
<evidence type="ECO:0000256" key="5">
    <source>
        <dbReference type="ARBA" id="ARBA00022842"/>
    </source>
</evidence>
<dbReference type="Gene3D" id="3.90.550.10">
    <property type="entry name" value="Spore Coat Polysaccharide Biosynthesis Protein SpsA, Chain A"/>
    <property type="match status" value="1"/>
</dbReference>
<name>A0ABS8CBX1_9BURK</name>
<evidence type="ECO:0000256" key="6">
    <source>
        <dbReference type="ARBA" id="ARBA00023134"/>
    </source>
</evidence>
<accession>A0ABS8CBX1</accession>
<keyword evidence="2 8" id="KW-0808">Transferase</keyword>
<dbReference type="EMBL" id="JACDXW010000003">
    <property type="protein sequence ID" value="MCB5363536.1"/>
    <property type="molecule type" value="Genomic_DNA"/>
</dbReference>
<dbReference type="PANTHER" id="PTHR19136">
    <property type="entry name" value="MOLYBDENUM COFACTOR GUANYLYLTRANSFERASE"/>
    <property type="match status" value="1"/>
</dbReference>
<evidence type="ECO:0000313" key="10">
    <source>
        <dbReference type="EMBL" id="MCB5363536.1"/>
    </source>
</evidence>
<comment type="subunit">
    <text evidence="8">Monomer.</text>
</comment>
<comment type="cofactor">
    <cofactor evidence="8">
        <name>Mg(2+)</name>
        <dbReference type="ChEBI" id="CHEBI:18420"/>
    </cofactor>
</comment>
<feature type="binding site" evidence="8">
    <location>
        <position position="75"/>
    </location>
    <ligand>
        <name>GTP</name>
        <dbReference type="ChEBI" id="CHEBI:37565"/>
    </ligand>
</feature>
<keyword evidence="6 8" id="KW-0342">GTP-binding</keyword>
<evidence type="ECO:0000313" key="11">
    <source>
        <dbReference type="Proteomes" id="UP000776983"/>
    </source>
</evidence>
<feature type="binding site" evidence="8">
    <location>
        <position position="105"/>
    </location>
    <ligand>
        <name>Mg(2+)</name>
        <dbReference type="ChEBI" id="CHEBI:18420"/>
    </ligand>
</feature>
<keyword evidence="3 8" id="KW-0479">Metal-binding</keyword>
<dbReference type="Proteomes" id="UP000776983">
    <property type="component" value="Unassembled WGS sequence"/>
</dbReference>
<keyword evidence="4 8" id="KW-0547">Nucleotide-binding</keyword>
<comment type="similarity">
    <text evidence="8">Belongs to the MobA family.</text>
</comment>
<dbReference type="PANTHER" id="PTHR19136:SF81">
    <property type="entry name" value="MOLYBDENUM COFACTOR GUANYLYLTRANSFERASE"/>
    <property type="match status" value="1"/>
</dbReference>
<sequence length="222" mass="23987">MLISTPQRNEITGLILAGGQGRRMGGQDKGLMLASGRPLVHWTLERIRPQVANVGISANRHLSDYQRLNIPVWPDTTPDFDGPLAGIATGLAHCHTPYLAVVPCDAPCFPVDLVFRLAQGLAQAQAQAAVVCTPDKHANAQSMQPVFCLLHHSLRSSLQTFLAKGGRGVGQWMRQQALALVPFEDDQDFVGANTPQELEALALRLLNAPPCHNGPHTDTTLD</sequence>
<protein>
    <recommendedName>
        <fullName evidence="8">Molybdenum cofactor guanylyltransferase</fullName>
        <shortName evidence="8">MoCo guanylyltransferase</shortName>
        <ecNumber evidence="8">2.7.7.77</ecNumber>
    </recommendedName>
    <alternativeName>
        <fullName evidence="8">GTP:molybdopterin guanylyltransferase</fullName>
    </alternativeName>
    <alternativeName>
        <fullName evidence="8">Mo-MPT guanylyltransferase</fullName>
    </alternativeName>
    <alternativeName>
        <fullName evidence="8">Molybdopterin guanylyltransferase</fullName>
    </alternativeName>
    <alternativeName>
        <fullName evidence="8">Molybdopterin-guanine dinucleotide synthase</fullName>
        <shortName evidence="8">MGD synthase</shortName>
    </alternativeName>
</protein>
<dbReference type="CDD" id="cd02503">
    <property type="entry name" value="MobA"/>
    <property type="match status" value="1"/>
</dbReference>
<comment type="caution">
    <text evidence="8">Lacks conserved residue(s) required for the propagation of feature annotation.</text>
</comment>
<dbReference type="InterPro" id="IPR013482">
    <property type="entry name" value="Molybde_CF_guanTrfase"/>
</dbReference>
<dbReference type="EC" id="2.7.7.77" evidence="8"/>
<feature type="binding site" evidence="8">
    <location>
        <position position="29"/>
    </location>
    <ligand>
        <name>GTP</name>
        <dbReference type="ChEBI" id="CHEBI:37565"/>
    </ligand>
</feature>
<dbReference type="SUPFAM" id="SSF53448">
    <property type="entry name" value="Nucleotide-diphospho-sugar transferases"/>
    <property type="match status" value="1"/>
</dbReference>
<comment type="domain">
    <text evidence="8">The N-terminal domain determines nucleotide recognition and specific binding, while the C-terminal domain determines the specific binding to the target protein.</text>
</comment>
<comment type="catalytic activity">
    <reaction evidence="8">
        <text>Mo-molybdopterin + GTP + H(+) = Mo-molybdopterin guanine dinucleotide + diphosphate</text>
        <dbReference type="Rhea" id="RHEA:34243"/>
        <dbReference type="ChEBI" id="CHEBI:15378"/>
        <dbReference type="ChEBI" id="CHEBI:33019"/>
        <dbReference type="ChEBI" id="CHEBI:37565"/>
        <dbReference type="ChEBI" id="CHEBI:71302"/>
        <dbReference type="ChEBI" id="CHEBI:71310"/>
        <dbReference type="EC" id="2.7.7.77"/>
    </reaction>
</comment>
<dbReference type="NCBIfam" id="TIGR02665">
    <property type="entry name" value="molyb_mobA"/>
    <property type="match status" value="1"/>
</dbReference>
<feature type="domain" description="MobA-like NTP transferase" evidence="9">
    <location>
        <begin position="13"/>
        <end position="176"/>
    </location>
</feature>
<dbReference type="InterPro" id="IPR029044">
    <property type="entry name" value="Nucleotide-diphossugar_trans"/>
</dbReference>
<organism evidence="10 11">
    <name type="scientific">Mesopusillimonas faecipullorum</name>
    <dbReference type="NCBI Taxonomy" id="2755040"/>
    <lineage>
        <taxon>Bacteria</taxon>
        <taxon>Pseudomonadati</taxon>
        <taxon>Pseudomonadota</taxon>
        <taxon>Betaproteobacteria</taxon>
        <taxon>Burkholderiales</taxon>
        <taxon>Alcaligenaceae</taxon>
        <taxon>Mesopusillimonas</taxon>
    </lineage>
</organism>
<evidence type="ECO:0000256" key="8">
    <source>
        <dbReference type="HAMAP-Rule" id="MF_00316"/>
    </source>
</evidence>
<dbReference type="HAMAP" id="MF_00316">
    <property type="entry name" value="MobA"/>
    <property type="match status" value="1"/>
</dbReference>
<evidence type="ECO:0000256" key="7">
    <source>
        <dbReference type="ARBA" id="ARBA00023150"/>
    </source>
</evidence>
<keyword evidence="10" id="KW-0548">Nucleotidyltransferase</keyword>